<reference evidence="2 3" key="1">
    <citation type="journal article" date="2023" name="G3 (Bethesda)">
        <title>A haplotype-resolved chromosome-scale genome for Quercus rubra L. provides insights into the genetics of adaptive traits for red oak species.</title>
        <authorList>
            <person name="Kapoor B."/>
            <person name="Jenkins J."/>
            <person name="Schmutz J."/>
            <person name="Zhebentyayeva T."/>
            <person name="Kuelheim C."/>
            <person name="Coggeshall M."/>
            <person name="Heim C."/>
            <person name="Lasky J.R."/>
            <person name="Leites L."/>
            <person name="Islam-Faridi N."/>
            <person name="Romero-Severson J."/>
            <person name="DeLeo V.L."/>
            <person name="Lucas S.M."/>
            <person name="Lazic D."/>
            <person name="Gailing O."/>
            <person name="Carlson J."/>
            <person name="Staton M."/>
        </authorList>
    </citation>
    <scope>NUCLEOTIDE SEQUENCE [LARGE SCALE GENOMIC DNA]</scope>
    <source>
        <strain evidence="2">Pseudo-F2</strain>
    </source>
</reference>
<accession>A0AAN7IA02</accession>
<dbReference type="AlphaFoldDB" id="A0AAN7IA02"/>
<evidence type="ECO:0000256" key="1">
    <source>
        <dbReference type="SAM" id="MobiDB-lite"/>
    </source>
</evidence>
<keyword evidence="3" id="KW-1185">Reference proteome</keyword>
<comment type="caution">
    <text evidence="2">The sequence shown here is derived from an EMBL/GenBank/DDBJ whole genome shotgun (WGS) entry which is preliminary data.</text>
</comment>
<dbReference type="Proteomes" id="UP001324115">
    <property type="component" value="Unassembled WGS sequence"/>
</dbReference>
<evidence type="ECO:0000313" key="2">
    <source>
        <dbReference type="EMBL" id="KAK4562174.1"/>
    </source>
</evidence>
<organism evidence="2 3">
    <name type="scientific">Quercus rubra</name>
    <name type="common">Northern red oak</name>
    <name type="synonym">Quercus borealis</name>
    <dbReference type="NCBI Taxonomy" id="3512"/>
    <lineage>
        <taxon>Eukaryota</taxon>
        <taxon>Viridiplantae</taxon>
        <taxon>Streptophyta</taxon>
        <taxon>Embryophyta</taxon>
        <taxon>Tracheophyta</taxon>
        <taxon>Spermatophyta</taxon>
        <taxon>Magnoliopsida</taxon>
        <taxon>eudicotyledons</taxon>
        <taxon>Gunneridae</taxon>
        <taxon>Pentapetalae</taxon>
        <taxon>rosids</taxon>
        <taxon>fabids</taxon>
        <taxon>Fagales</taxon>
        <taxon>Fagaceae</taxon>
        <taxon>Quercus</taxon>
    </lineage>
</organism>
<gene>
    <name evidence="2" type="ORF">RGQ29_004872</name>
</gene>
<name>A0AAN7IA02_QUERU</name>
<protein>
    <submittedName>
        <fullName evidence="2">Uncharacterized protein</fullName>
    </submittedName>
</protein>
<feature type="compositionally biased region" description="Basic and acidic residues" evidence="1">
    <location>
        <begin position="37"/>
        <end position="54"/>
    </location>
</feature>
<proteinExistence type="predicted"/>
<evidence type="ECO:0000313" key="3">
    <source>
        <dbReference type="Proteomes" id="UP001324115"/>
    </source>
</evidence>
<dbReference type="EMBL" id="JAXUIC010000011">
    <property type="protein sequence ID" value="KAK4562174.1"/>
    <property type="molecule type" value="Genomic_DNA"/>
</dbReference>
<sequence>MTTKEYMREVMVIDPKWLVEMVPRFFKVADSTKLSKRKQEERIEPLYDRHDEPNSWHLSKRRA</sequence>
<feature type="region of interest" description="Disordered" evidence="1">
    <location>
        <begin position="32"/>
        <end position="63"/>
    </location>
</feature>